<name>A0ACA9SZR6_9GLOM</name>
<feature type="non-terminal residue" evidence="1">
    <location>
        <position position="106"/>
    </location>
</feature>
<organism evidence="1 2">
    <name type="scientific">Racocetra persica</name>
    <dbReference type="NCBI Taxonomy" id="160502"/>
    <lineage>
        <taxon>Eukaryota</taxon>
        <taxon>Fungi</taxon>
        <taxon>Fungi incertae sedis</taxon>
        <taxon>Mucoromycota</taxon>
        <taxon>Glomeromycotina</taxon>
        <taxon>Glomeromycetes</taxon>
        <taxon>Diversisporales</taxon>
        <taxon>Gigasporaceae</taxon>
        <taxon>Racocetra</taxon>
    </lineage>
</organism>
<proteinExistence type="predicted"/>
<comment type="caution">
    <text evidence="1">The sequence shown here is derived from an EMBL/GenBank/DDBJ whole genome shotgun (WGS) entry which is preliminary data.</text>
</comment>
<sequence length="106" mass="12344">RKEYLWCSKNYSSISHHIGAFLRNELVEIVEKIVSEKLAAVVSDNGSNVHVAREILCKKYLHILNLQYIPHCINLITEDLYKHKYVVEMIHKIGVLHKYFTKSHAA</sequence>
<feature type="non-terminal residue" evidence="1">
    <location>
        <position position="1"/>
    </location>
</feature>
<gene>
    <name evidence="1" type="ORF">RPERSI_LOCUS36726</name>
</gene>
<protein>
    <submittedName>
        <fullName evidence="1">9635_t:CDS:1</fullName>
    </submittedName>
</protein>
<evidence type="ECO:0000313" key="1">
    <source>
        <dbReference type="EMBL" id="CAG8851759.1"/>
    </source>
</evidence>
<dbReference type="EMBL" id="CAJVQC010177960">
    <property type="protein sequence ID" value="CAG8851759.1"/>
    <property type="molecule type" value="Genomic_DNA"/>
</dbReference>
<dbReference type="Proteomes" id="UP000789920">
    <property type="component" value="Unassembled WGS sequence"/>
</dbReference>
<keyword evidence="2" id="KW-1185">Reference proteome</keyword>
<reference evidence="1" key="1">
    <citation type="submission" date="2021-06" db="EMBL/GenBank/DDBJ databases">
        <authorList>
            <person name="Kallberg Y."/>
            <person name="Tangrot J."/>
            <person name="Rosling A."/>
        </authorList>
    </citation>
    <scope>NUCLEOTIDE SEQUENCE</scope>
    <source>
        <strain evidence="1">MA461A</strain>
    </source>
</reference>
<evidence type="ECO:0000313" key="2">
    <source>
        <dbReference type="Proteomes" id="UP000789920"/>
    </source>
</evidence>
<accession>A0ACA9SZR6</accession>